<reference evidence="1 2" key="1">
    <citation type="submission" date="2017-03" db="EMBL/GenBank/DDBJ databases">
        <title>Paenibacillus larvae genome sequencing.</title>
        <authorList>
            <person name="Dingman D.W."/>
        </authorList>
    </citation>
    <scope>NUCLEOTIDE SEQUENCE [LARGE SCALE GENOMIC DNA]</scope>
    <source>
        <strain evidence="1 2">SAG 10367</strain>
    </source>
</reference>
<name>A0A1V0UQB3_9BACL</name>
<dbReference type="EMBL" id="CP020557">
    <property type="protein sequence ID" value="ARF67475.1"/>
    <property type="molecule type" value="Genomic_DNA"/>
</dbReference>
<accession>A0A1V0UQB3</accession>
<evidence type="ECO:0000313" key="1">
    <source>
        <dbReference type="EMBL" id="ARF67475.1"/>
    </source>
</evidence>
<evidence type="ECO:0000313" key="2">
    <source>
        <dbReference type="Proteomes" id="UP000192727"/>
    </source>
</evidence>
<organism evidence="1 2">
    <name type="scientific">Paenibacillus larvae subsp. pulvifaciens</name>
    <dbReference type="NCBI Taxonomy" id="1477"/>
    <lineage>
        <taxon>Bacteria</taxon>
        <taxon>Bacillati</taxon>
        <taxon>Bacillota</taxon>
        <taxon>Bacilli</taxon>
        <taxon>Bacillales</taxon>
        <taxon>Paenibacillaceae</taxon>
        <taxon>Paenibacillus</taxon>
    </lineage>
</organism>
<protein>
    <submittedName>
        <fullName evidence="1">Uncharacterized protein</fullName>
    </submittedName>
</protein>
<sequence>MVTLIKSREVQEERPCLNSINMKIMMATTRMDKIMTLKVIPNEEIVFTKSVFGNSISKQNKDKHKVNNTNIQHI</sequence>
<dbReference type="Proteomes" id="UP000192727">
    <property type="component" value="Chromosome"/>
</dbReference>
<proteinExistence type="predicted"/>
<dbReference type="AlphaFoldDB" id="A0A1V0UQB3"/>
<gene>
    <name evidence="1" type="ORF">B7C51_06070</name>
</gene>